<protein>
    <submittedName>
        <fullName evidence="2">Uncharacterized protein</fullName>
    </submittedName>
</protein>
<feature type="compositionally biased region" description="Polar residues" evidence="1">
    <location>
        <begin position="233"/>
        <end position="258"/>
    </location>
</feature>
<feature type="region of interest" description="Disordered" evidence="1">
    <location>
        <begin position="1"/>
        <end position="20"/>
    </location>
</feature>
<reference evidence="2" key="1">
    <citation type="journal article" date="2020" name="Stud. Mycol.">
        <title>101 Dothideomycetes genomes: a test case for predicting lifestyles and emergence of pathogens.</title>
        <authorList>
            <person name="Haridas S."/>
            <person name="Albert R."/>
            <person name="Binder M."/>
            <person name="Bloem J."/>
            <person name="Labutti K."/>
            <person name="Salamov A."/>
            <person name="Andreopoulos B."/>
            <person name="Baker S."/>
            <person name="Barry K."/>
            <person name="Bills G."/>
            <person name="Bluhm B."/>
            <person name="Cannon C."/>
            <person name="Castanera R."/>
            <person name="Culley D."/>
            <person name="Daum C."/>
            <person name="Ezra D."/>
            <person name="Gonzalez J."/>
            <person name="Henrissat B."/>
            <person name="Kuo A."/>
            <person name="Liang C."/>
            <person name="Lipzen A."/>
            <person name="Lutzoni F."/>
            <person name="Magnuson J."/>
            <person name="Mondo S."/>
            <person name="Nolan M."/>
            <person name="Ohm R."/>
            <person name="Pangilinan J."/>
            <person name="Park H.-J."/>
            <person name="Ramirez L."/>
            <person name="Alfaro M."/>
            <person name="Sun H."/>
            <person name="Tritt A."/>
            <person name="Yoshinaga Y."/>
            <person name="Zwiers L.-H."/>
            <person name="Turgeon B."/>
            <person name="Goodwin S."/>
            <person name="Spatafora J."/>
            <person name="Crous P."/>
            <person name="Grigoriev I."/>
        </authorList>
    </citation>
    <scope>NUCLEOTIDE SEQUENCE</scope>
    <source>
        <strain evidence="2">CBS 113818</strain>
    </source>
</reference>
<name>A0A6A7A8J3_9PLEO</name>
<keyword evidence="3" id="KW-1185">Reference proteome</keyword>
<evidence type="ECO:0000256" key="1">
    <source>
        <dbReference type="SAM" id="MobiDB-lite"/>
    </source>
</evidence>
<feature type="region of interest" description="Disordered" evidence="1">
    <location>
        <begin position="221"/>
        <end position="259"/>
    </location>
</feature>
<feature type="compositionally biased region" description="Polar residues" evidence="1">
    <location>
        <begin position="306"/>
        <end position="329"/>
    </location>
</feature>
<evidence type="ECO:0000313" key="3">
    <source>
        <dbReference type="Proteomes" id="UP000799424"/>
    </source>
</evidence>
<accession>A0A6A7A8J3</accession>
<sequence>MTKIAADQQQAPSTPLPALVPRAPVVSDATQLPANTKVEAQATMAVAPTKGFDLVFCDLCDKDVAIRWELDDAGEQVHFIEAHDRAYHFECPDCHWLIGGGIIVTNGTWKTTRTFPAHDAVCHGQRDASRGVLFYCTHCGIAVKDRFWYREKHIISCKAAAMKSGTLDLYNNSTGRLQQTQRAVRALRDLRFAQHTAAEETVEAQLPLAVTTLTKARQDSAAGRDNVGAQLPITETTVLPPSTPRGPSTKTFPPQENTGPEIVFHCRHCDVAVRNRRWYDLEHVHTCSMRFSGRNALSSTRAADNFWKSNAGPSQSTSDNFWKSKTGSSPAKPKDVNHGQLTPEGPAAPSKSQHDTSSTPRRRPRSRSPNALQRAGPLSESSGPQRMPTERKMRRVTYYARPHPTDRRPLAYE</sequence>
<dbReference type="EMBL" id="MU006221">
    <property type="protein sequence ID" value="KAF2829058.1"/>
    <property type="molecule type" value="Genomic_DNA"/>
</dbReference>
<feature type="region of interest" description="Disordered" evidence="1">
    <location>
        <begin position="306"/>
        <end position="413"/>
    </location>
</feature>
<gene>
    <name evidence="2" type="ORF">CC86DRAFT_403709</name>
</gene>
<organism evidence="2 3">
    <name type="scientific">Ophiobolus disseminans</name>
    <dbReference type="NCBI Taxonomy" id="1469910"/>
    <lineage>
        <taxon>Eukaryota</taxon>
        <taxon>Fungi</taxon>
        <taxon>Dikarya</taxon>
        <taxon>Ascomycota</taxon>
        <taxon>Pezizomycotina</taxon>
        <taxon>Dothideomycetes</taxon>
        <taxon>Pleosporomycetidae</taxon>
        <taxon>Pleosporales</taxon>
        <taxon>Pleosporineae</taxon>
        <taxon>Phaeosphaeriaceae</taxon>
        <taxon>Ophiobolus</taxon>
    </lineage>
</organism>
<dbReference type="Proteomes" id="UP000799424">
    <property type="component" value="Unassembled WGS sequence"/>
</dbReference>
<feature type="compositionally biased region" description="Basic and acidic residues" evidence="1">
    <location>
        <begin position="403"/>
        <end position="413"/>
    </location>
</feature>
<proteinExistence type="predicted"/>
<dbReference type="AlphaFoldDB" id="A0A6A7A8J3"/>
<evidence type="ECO:0000313" key="2">
    <source>
        <dbReference type="EMBL" id="KAF2829058.1"/>
    </source>
</evidence>